<comment type="caution">
    <text evidence="2">The sequence shown here is derived from an EMBL/GenBank/DDBJ whole genome shotgun (WGS) entry which is preliminary data.</text>
</comment>
<dbReference type="RefSeq" id="WP_304415868.1">
    <property type="nucleotide sequence ID" value="NZ_JANAIE010000001.1"/>
</dbReference>
<proteinExistence type="predicted"/>
<organism evidence="2 3">
    <name type="scientific">Profundicola chukchiensis</name>
    <dbReference type="NCBI Taxonomy" id="2961959"/>
    <lineage>
        <taxon>Bacteria</taxon>
        <taxon>Pseudomonadati</taxon>
        <taxon>Bacteroidota</taxon>
        <taxon>Flavobacteriia</taxon>
        <taxon>Flavobacteriales</taxon>
        <taxon>Weeksellaceae</taxon>
        <taxon>Profundicola</taxon>
    </lineage>
</organism>
<dbReference type="Proteomes" id="UP001152599">
    <property type="component" value="Unassembled WGS sequence"/>
</dbReference>
<protein>
    <submittedName>
        <fullName evidence="2">YopX family protein</fullName>
    </submittedName>
</protein>
<accession>A0A9X4RTZ2</accession>
<evidence type="ECO:0000313" key="2">
    <source>
        <dbReference type="EMBL" id="MDG4945583.1"/>
    </source>
</evidence>
<sequence length="135" mass="16350">MRIKTKKYRLRDDKTIVGYAEETKEGMLFTGKYPWFWLKSDQKYTHVDLSVGILDKMNRMIYEYDIVSYKINDMQMRREGIVLWSEDKEAFGIFDVESQHFSFFFIDDLYLFQNDKLEIVSHVFNRPTIEAKFNL</sequence>
<evidence type="ECO:0000259" key="1">
    <source>
        <dbReference type="Pfam" id="PF09643"/>
    </source>
</evidence>
<evidence type="ECO:0000313" key="3">
    <source>
        <dbReference type="Proteomes" id="UP001152599"/>
    </source>
</evidence>
<reference evidence="2" key="1">
    <citation type="submission" date="2022-07" db="EMBL/GenBank/DDBJ databases">
        <title>Description and genome-wide analysis of Profundicola chukchiensis gen. nov., sp. nov., marine bacteria isolated from bottom sediments of the Chukchi Sea.</title>
        <authorList>
            <person name="Romanenko L."/>
            <person name="Otstavnykh N."/>
            <person name="Kurilenko V."/>
            <person name="Eremeev V."/>
            <person name="Velansky P."/>
            <person name="Mikhailov V."/>
            <person name="Isaeva M."/>
        </authorList>
    </citation>
    <scope>NUCLEOTIDE SEQUENCE</scope>
    <source>
        <strain evidence="2">KMM 9713</strain>
    </source>
</reference>
<keyword evidence="3" id="KW-1185">Reference proteome</keyword>
<gene>
    <name evidence="2" type="ORF">NMK71_04085</name>
</gene>
<name>A0A9X4RTZ2_9FLAO</name>
<dbReference type="EMBL" id="JANCMU010000001">
    <property type="protein sequence ID" value="MDG4945583.1"/>
    <property type="molecule type" value="Genomic_DNA"/>
</dbReference>
<dbReference type="Pfam" id="PF09643">
    <property type="entry name" value="YopX"/>
    <property type="match status" value="1"/>
</dbReference>
<dbReference type="InterPro" id="IPR019096">
    <property type="entry name" value="YopX_protein"/>
</dbReference>
<feature type="domain" description="YopX protein" evidence="1">
    <location>
        <begin position="47"/>
        <end position="127"/>
    </location>
</feature>
<dbReference type="AlphaFoldDB" id="A0A9X4RTZ2"/>
<dbReference type="SUPFAM" id="SSF159006">
    <property type="entry name" value="YopX-like"/>
    <property type="match status" value="1"/>
</dbReference>